<keyword evidence="2" id="KW-1185">Reference proteome</keyword>
<dbReference type="AlphaFoldDB" id="A0A8T0WFF1"/>
<sequence>MDDWMAGGMHGGRGRFWRPREKRRSGCCSVACQSFGHPSTPASWVDPGGNIIIGSTRDEIVQGESCLQRDTFSVFRQVGKKKRCDLTFRATS</sequence>
<name>A0A8T0WFF1_PANVG</name>
<comment type="caution">
    <text evidence="1">The sequence shown here is derived from an EMBL/GenBank/DDBJ whole genome shotgun (WGS) entry which is preliminary data.</text>
</comment>
<proteinExistence type="predicted"/>
<organism evidence="1 2">
    <name type="scientific">Panicum virgatum</name>
    <name type="common">Blackwell switchgrass</name>
    <dbReference type="NCBI Taxonomy" id="38727"/>
    <lineage>
        <taxon>Eukaryota</taxon>
        <taxon>Viridiplantae</taxon>
        <taxon>Streptophyta</taxon>
        <taxon>Embryophyta</taxon>
        <taxon>Tracheophyta</taxon>
        <taxon>Spermatophyta</taxon>
        <taxon>Magnoliopsida</taxon>
        <taxon>Liliopsida</taxon>
        <taxon>Poales</taxon>
        <taxon>Poaceae</taxon>
        <taxon>PACMAD clade</taxon>
        <taxon>Panicoideae</taxon>
        <taxon>Panicodae</taxon>
        <taxon>Paniceae</taxon>
        <taxon>Panicinae</taxon>
        <taxon>Panicum</taxon>
        <taxon>Panicum sect. Hiantes</taxon>
    </lineage>
</organism>
<protein>
    <submittedName>
        <fullName evidence="1">Uncharacterized protein</fullName>
    </submittedName>
</protein>
<dbReference type="Proteomes" id="UP000823388">
    <property type="component" value="Chromosome 2K"/>
</dbReference>
<dbReference type="EMBL" id="CM029039">
    <property type="protein sequence ID" value="KAG2644897.1"/>
    <property type="molecule type" value="Genomic_DNA"/>
</dbReference>
<evidence type="ECO:0000313" key="2">
    <source>
        <dbReference type="Proteomes" id="UP000823388"/>
    </source>
</evidence>
<accession>A0A8T0WFF1</accession>
<reference evidence="1" key="1">
    <citation type="submission" date="2020-05" db="EMBL/GenBank/DDBJ databases">
        <title>WGS assembly of Panicum virgatum.</title>
        <authorList>
            <person name="Lovell J.T."/>
            <person name="Jenkins J."/>
            <person name="Shu S."/>
            <person name="Juenger T.E."/>
            <person name="Schmutz J."/>
        </authorList>
    </citation>
    <scope>NUCLEOTIDE SEQUENCE</scope>
    <source>
        <strain evidence="1">AP13</strain>
    </source>
</reference>
<evidence type="ECO:0000313" key="1">
    <source>
        <dbReference type="EMBL" id="KAG2644897.1"/>
    </source>
</evidence>
<gene>
    <name evidence="1" type="ORF">PVAP13_2KG384700</name>
</gene>